<organism evidence="2 3">
    <name type="scientific">Tetrabaena socialis</name>
    <dbReference type="NCBI Taxonomy" id="47790"/>
    <lineage>
        <taxon>Eukaryota</taxon>
        <taxon>Viridiplantae</taxon>
        <taxon>Chlorophyta</taxon>
        <taxon>core chlorophytes</taxon>
        <taxon>Chlorophyceae</taxon>
        <taxon>CS clade</taxon>
        <taxon>Chlamydomonadales</taxon>
        <taxon>Tetrabaenaceae</taxon>
        <taxon>Tetrabaena</taxon>
    </lineage>
</organism>
<dbReference type="EMBL" id="PGGS01000001">
    <property type="protein sequence ID" value="PNH12980.1"/>
    <property type="molecule type" value="Genomic_DNA"/>
</dbReference>
<comment type="caution">
    <text evidence="2">The sequence shown here is derived from an EMBL/GenBank/DDBJ whole genome shotgun (WGS) entry which is preliminary data.</text>
</comment>
<keyword evidence="3" id="KW-1185">Reference proteome</keyword>
<protein>
    <submittedName>
        <fullName evidence="2">Uncharacterized protein</fullName>
    </submittedName>
</protein>
<feature type="signal peptide" evidence="1">
    <location>
        <begin position="1"/>
        <end position="30"/>
    </location>
</feature>
<gene>
    <name evidence="2" type="ORF">TSOC_000039</name>
</gene>
<evidence type="ECO:0000313" key="2">
    <source>
        <dbReference type="EMBL" id="PNH12980.1"/>
    </source>
</evidence>
<evidence type="ECO:0000256" key="1">
    <source>
        <dbReference type="SAM" id="SignalP"/>
    </source>
</evidence>
<dbReference type="OrthoDB" id="545622at2759"/>
<sequence length="164" mass="16566">MVSPARPSRGPLTTFSATLVALLALSTAGAQNAPIGSFGNGTVGTTATMLCNSGAKAFAIAAYGTFDTVVYSLGITCSNANFFDVGDPFGPKEFGIPCVAGFSAVKGDSLNPDPTRLGFRCASDNVWYNGPPKQPIGSNTLPGATLKVVPCPAGRVVAGFKATA</sequence>
<dbReference type="AlphaFoldDB" id="A0A2J8AKE5"/>
<reference evidence="2 3" key="1">
    <citation type="journal article" date="2017" name="Mol. Biol. Evol.">
        <title>The 4-celled Tetrabaena socialis nuclear genome reveals the essential components for genetic control of cell number at the origin of multicellularity in the volvocine lineage.</title>
        <authorList>
            <person name="Featherston J."/>
            <person name="Arakaki Y."/>
            <person name="Hanschen E.R."/>
            <person name="Ferris P.J."/>
            <person name="Michod R.E."/>
            <person name="Olson B.J.S.C."/>
            <person name="Nozaki H."/>
            <person name="Durand P.M."/>
        </authorList>
    </citation>
    <scope>NUCLEOTIDE SEQUENCE [LARGE SCALE GENOMIC DNA]</scope>
    <source>
        <strain evidence="2 3">NIES-571</strain>
    </source>
</reference>
<name>A0A2J8AKE5_9CHLO</name>
<feature type="chain" id="PRO_5014347509" evidence="1">
    <location>
        <begin position="31"/>
        <end position="164"/>
    </location>
</feature>
<proteinExistence type="predicted"/>
<dbReference type="Proteomes" id="UP000236333">
    <property type="component" value="Unassembled WGS sequence"/>
</dbReference>
<evidence type="ECO:0000313" key="3">
    <source>
        <dbReference type="Proteomes" id="UP000236333"/>
    </source>
</evidence>
<accession>A0A2J8AKE5</accession>
<keyword evidence="1" id="KW-0732">Signal</keyword>